<feature type="compositionally biased region" description="Polar residues" evidence="6">
    <location>
        <begin position="472"/>
        <end position="482"/>
    </location>
</feature>
<dbReference type="SUPFAM" id="SSF52949">
    <property type="entry name" value="Macro domain-like"/>
    <property type="match status" value="2"/>
</dbReference>
<evidence type="ECO:0000256" key="6">
    <source>
        <dbReference type="SAM" id="MobiDB-lite"/>
    </source>
</evidence>
<dbReference type="GeneTree" id="ENSGT00940000158837"/>
<keyword evidence="9" id="KW-1185">Reference proteome</keyword>
<dbReference type="STRING" id="161767.ENSAPEP00000008617"/>
<dbReference type="GO" id="GO:0060335">
    <property type="term" value="P:positive regulation of type II interferon-mediated signaling pathway"/>
    <property type="evidence" value="ECO:0007669"/>
    <property type="project" value="TreeGrafter"/>
</dbReference>
<dbReference type="Gene3D" id="3.90.228.10">
    <property type="match status" value="1"/>
</dbReference>
<dbReference type="PANTHER" id="PTHR14453:SF70">
    <property type="entry name" value="PROTEIN MONO-ADP-RIBOSYLTRANSFERASE PARP9"/>
    <property type="match status" value="1"/>
</dbReference>
<feature type="region of interest" description="Disordered" evidence="6">
    <location>
        <begin position="454"/>
        <end position="482"/>
    </location>
</feature>
<evidence type="ECO:0000256" key="5">
    <source>
        <dbReference type="ARBA" id="ARBA00023242"/>
    </source>
</evidence>
<dbReference type="AlphaFoldDB" id="A0A3P8S945"/>
<dbReference type="CDD" id="cd02907">
    <property type="entry name" value="Macro_Af1521_BAL-like"/>
    <property type="match status" value="1"/>
</dbReference>
<evidence type="ECO:0000313" key="9">
    <source>
        <dbReference type="Proteomes" id="UP000265080"/>
    </source>
</evidence>
<proteinExistence type="predicted"/>
<sequence>MESKLYIPLHGYSVNIVKHCGPGLSEIFSSKFGCVATFEGVEFERDRSIASPTVAPEKRCAVSLPMGVQASVWKADLTKFPVEAVVNAANSHLQHWGGLAQALSEAGGPTIQRECADYVKKYGDLKTGEAIVSDAGLLQCKKIIHAVGPDLPRHPSKSDVSQAKPLLEKAIKSILDKVKENQLTTVAIPAISSGLFHYPLPECADTIVLTVKRYYENSSSKGHHPKQIFFVNHDEPTVKEMERACRQIVGNQKPVTYSHAAANTSRGPANTSPPTVQIGNVLLKLTSDKLEEQQTDVIVNTAAANRDLSSGQISRVLLQKAGYEMQKEISKAPTNGCVIPTRSYKMQCKEVYHTFCIEKRWATAPKILFDSVSECLQRAAASQHKSIAFPAIGTGALGFTKAESAGIMLDAVAAFAPLCPRMMEVHFVIFPSDHDTFQAFEKKIRSLQHLSASHHSSTPALPRKDFHGSRVPSPQISLTGLSEESTHEAKKWLTDLLFKSSGTVKICNNFIQHFSEKEYQQLTRLTKKGVSIEEFLAKGHACITIDGDSHEDVVMTALQVEAMLCTIQKKFVSEEKSELETLTANEVSFPKKTPLDHGREFSDRQTAFKNSGLRILKVIKVENSTLELLFDLKKQQLGCSTSQTMFQRIPAQFCEMVSHVGFHAECAPPEDPAYGYGIYFTGTVWTAMKTWKERNEEYLYFVEAEVLTGDSIAGKPGLILPPAKGKDPHILYDSVTGGSDVAVIFSGYQALPRYIITCKRV</sequence>
<dbReference type="GO" id="GO:0003714">
    <property type="term" value="F:transcription corepressor activity"/>
    <property type="evidence" value="ECO:0007669"/>
    <property type="project" value="TreeGrafter"/>
</dbReference>
<dbReference type="GO" id="GO:0003950">
    <property type="term" value="F:NAD+ poly-ADP-ribosyltransferase activity"/>
    <property type="evidence" value="ECO:0007669"/>
    <property type="project" value="TreeGrafter"/>
</dbReference>
<keyword evidence="4" id="KW-0520">NAD</keyword>
<dbReference type="SUPFAM" id="SSF56399">
    <property type="entry name" value="ADP-ribosylation"/>
    <property type="match status" value="1"/>
</dbReference>
<evidence type="ECO:0000313" key="8">
    <source>
        <dbReference type="Ensembl" id="ENSAPEP00000008617.1"/>
    </source>
</evidence>
<dbReference type="PROSITE" id="PS51154">
    <property type="entry name" value="MACRO"/>
    <property type="match status" value="2"/>
</dbReference>
<dbReference type="InterPro" id="IPR052056">
    <property type="entry name" value="Mono-ARTD/PARP"/>
</dbReference>
<evidence type="ECO:0000259" key="7">
    <source>
        <dbReference type="PROSITE" id="PS51154"/>
    </source>
</evidence>
<dbReference type="Pfam" id="PF01661">
    <property type="entry name" value="Macro"/>
    <property type="match status" value="2"/>
</dbReference>
<dbReference type="GO" id="GO:0070212">
    <property type="term" value="P:protein poly-ADP-ribosylation"/>
    <property type="evidence" value="ECO:0007669"/>
    <property type="project" value="TreeGrafter"/>
</dbReference>
<reference evidence="8" key="3">
    <citation type="submission" date="2025-09" db="UniProtKB">
        <authorList>
            <consortium name="Ensembl"/>
        </authorList>
    </citation>
    <scope>IDENTIFICATION</scope>
</reference>
<evidence type="ECO:0000256" key="3">
    <source>
        <dbReference type="ARBA" id="ARBA00022679"/>
    </source>
</evidence>
<dbReference type="Ensembl" id="ENSAPET00000008861.1">
    <property type="protein sequence ID" value="ENSAPEP00000008617.1"/>
    <property type="gene ID" value="ENSAPEG00000006223.1"/>
</dbReference>
<organism evidence="8 9">
    <name type="scientific">Amphiprion percula</name>
    <name type="common">Orange clownfish</name>
    <name type="synonym">Lutjanus percula</name>
    <dbReference type="NCBI Taxonomy" id="161767"/>
    <lineage>
        <taxon>Eukaryota</taxon>
        <taxon>Metazoa</taxon>
        <taxon>Chordata</taxon>
        <taxon>Craniata</taxon>
        <taxon>Vertebrata</taxon>
        <taxon>Euteleostomi</taxon>
        <taxon>Actinopterygii</taxon>
        <taxon>Neopterygii</taxon>
        <taxon>Teleostei</taxon>
        <taxon>Neoteleostei</taxon>
        <taxon>Acanthomorphata</taxon>
        <taxon>Ovalentaria</taxon>
        <taxon>Pomacentridae</taxon>
        <taxon>Amphiprion</taxon>
    </lineage>
</organism>
<protein>
    <recommendedName>
        <fullName evidence="7">Macro domain-containing protein</fullName>
    </recommendedName>
</protein>
<keyword evidence="5" id="KW-0539">Nucleus</keyword>
<keyword evidence="2" id="KW-0328">Glycosyltransferase</keyword>
<evidence type="ECO:0000256" key="1">
    <source>
        <dbReference type="ARBA" id="ARBA00004123"/>
    </source>
</evidence>
<name>A0A3P8S945_AMPPE</name>
<dbReference type="Proteomes" id="UP000265080">
    <property type="component" value="Chromosome 12"/>
</dbReference>
<feature type="domain" description="Macro" evidence="7">
    <location>
        <begin position="57"/>
        <end position="249"/>
    </location>
</feature>
<comment type="subcellular location">
    <subcellularLocation>
        <location evidence="1">Nucleus</location>
    </subcellularLocation>
</comment>
<evidence type="ECO:0000256" key="4">
    <source>
        <dbReference type="ARBA" id="ARBA00023027"/>
    </source>
</evidence>
<dbReference type="InterPro" id="IPR002589">
    <property type="entry name" value="Macro_dom"/>
</dbReference>
<reference evidence="8" key="2">
    <citation type="submission" date="2025-08" db="UniProtKB">
        <authorList>
            <consortium name="Ensembl"/>
        </authorList>
    </citation>
    <scope>IDENTIFICATION</scope>
</reference>
<dbReference type="GO" id="GO:0044389">
    <property type="term" value="F:ubiquitin-like protein ligase binding"/>
    <property type="evidence" value="ECO:0007669"/>
    <property type="project" value="TreeGrafter"/>
</dbReference>
<dbReference type="OMA" id="CTQIIVE"/>
<keyword evidence="3" id="KW-0808">Transferase</keyword>
<evidence type="ECO:0000256" key="2">
    <source>
        <dbReference type="ARBA" id="ARBA00022676"/>
    </source>
</evidence>
<accession>A0A3P8S945</accession>
<dbReference type="GO" id="GO:0005634">
    <property type="term" value="C:nucleus"/>
    <property type="evidence" value="ECO:0007669"/>
    <property type="project" value="UniProtKB-SubCell"/>
</dbReference>
<dbReference type="PANTHER" id="PTHR14453">
    <property type="entry name" value="PARP/ZINC FINGER CCCH TYPE DOMAIN CONTAINING PROTEIN"/>
    <property type="match status" value="1"/>
</dbReference>
<feature type="domain" description="Macro" evidence="7">
    <location>
        <begin position="270"/>
        <end position="448"/>
    </location>
</feature>
<dbReference type="Gene3D" id="3.40.220.10">
    <property type="entry name" value="Leucine Aminopeptidase, subunit E, domain 1"/>
    <property type="match status" value="2"/>
</dbReference>
<dbReference type="GO" id="GO:0005737">
    <property type="term" value="C:cytoplasm"/>
    <property type="evidence" value="ECO:0007669"/>
    <property type="project" value="TreeGrafter"/>
</dbReference>
<reference evidence="8 9" key="1">
    <citation type="submission" date="2018-03" db="EMBL/GenBank/DDBJ databases">
        <title>Finding Nemo's genes: A chromosome-scale reference assembly of the genome of the orange clownfish Amphiprion percula.</title>
        <authorList>
            <person name="Lehmann R."/>
        </authorList>
    </citation>
    <scope>NUCLEOTIDE SEQUENCE</scope>
</reference>
<dbReference type="GO" id="GO:1990404">
    <property type="term" value="F:NAD+-protein mono-ADP-ribosyltransferase activity"/>
    <property type="evidence" value="ECO:0007669"/>
    <property type="project" value="TreeGrafter"/>
</dbReference>
<dbReference type="SMART" id="SM00506">
    <property type="entry name" value="A1pp"/>
    <property type="match status" value="2"/>
</dbReference>
<dbReference type="GO" id="GO:0010629">
    <property type="term" value="P:negative regulation of gene expression"/>
    <property type="evidence" value="ECO:0007669"/>
    <property type="project" value="TreeGrafter"/>
</dbReference>
<dbReference type="InterPro" id="IPR043472">
    <property type="entry name" value="Macro_dom-like"/>
</dbReference>